<protein>
    <submittedName>
        <fullName evidence="1">Uncharacterized protein</fullName>
    </submittedName>
</protein>
<gene>
    <name evidence="1" type="ORF">UFOVP30_20</name>
</gene>
<sequence>MPVEVRGVKELKRALGSYEPDLKKNLNNEVRAFLTPVVKSAKAYVPNTRSGLSNWFIKPQKKITKKTSAFRRGSFPFFNASQVKSGIKAQLSPTKPNRAGFITNYAIVNTSAAGAIYETAGRKHPAGQPWNRTSASHDYSHSNNPDAGLHFINSMAMMKGKDKMRGRLIYKAWAENEGRALKDVIRAVEKTAVQFHKRATVRAGFKEAA</sequence>
<name>A0A6J5KMK1_9CAUD</name>
<reference evidence="1" key="1">
    <citation type="submission" date="2020-04" db="EMBL/GenBank/DDBJ databases">
        <authorList>
            <person name="Chiriac C."/>
            <person name="Salcher M."/>
            <person name="Ghai R."/>
            <person name="Kavagutti S V."/>
        </authorList>
    </citation>
    <scope>NUCLEOTIDE SEQUENCE</scope>
</reference>
<accession>A0A6J5KMK1</accession>
<proteinExistence type="predicted"/>
<organism evidence="1">
    <name type="scientific">uncultured Caudovirales phage</name>
    <dbReference type="NCBI Taxonomy" id="2100421"/>
    <lineage>
        <taxon>Viruses</taxon>
        <taxon>Duplodnaviria</taxon>
        <taxon>Heunggongvirae</taxon>
        <taxon>Uroviricota</taxon>
        <taxon>Caudoviricetes</taxon>
        <taxon>Peduoviridae</taxon>
        <taxon>Maltschvirus</taxon>
        <taxon>Maltschvirus maltsch</taxon>
    </lineage>
</organism>
<dbReference type="EMBL" id="LR796159">
    <property type="protein sequence ID" value="CAB4122426.1"/>
    <property type="molecule type" value="Genomic_DNA"/>
</dbReference>
<evidence type="ECO:0000313" key="1">
    <source>
        <dbReference type="EMBL" id="CAB4122426.1"/>
    </source>
</evidence>